<dbReference type="InterPro" id="IPR036291">
    <property type="entry name" value="NAD(P)-bd_dom_sf"/>
</dbReference>
<accession>A0A841EC09</accession>
<dbReference type="InterPro" id="IPR013149">
    <property type="entry name" value="ADH-like_C"/>
</dbReference>
<dbReference type="InterPro" id="IPR011032">
    <property type="entry name" value="GroES-like_sf"/>
</dbReference>
<dbReference type="SUPFAM" id="SSF51735">
    <property type="entry name" value="NAD(P)-binding Rossmann-fold domains"/>
    <property type="match status" value="1"/>
</dbReference>
<dbReference type="AlphaFoldDB" id="A0A841EC09"/>
<evidence type="ECO:0000313" key="5">
    <source>
        <dbReference type="Proteomes" id="UP000578077"/>
    </source>
</evidence>
<dbReference type="GO" id="GO:0035925">
    <property type="term" value="F:mRNA 3'-UTR AU-rich region binding"/>
    <property type="evidence" value="ECO:0007669"/>
    <property type="project" value="TreeGrafter"/>
</dbReference>
<evidence type="ECO:0000313" key="4">
    <source>
        <dbReference type="EMBL" id="MBB5998859.1"/>
    </source>
</evidence>
<dbReference type="GO" id="GO:0003960">
    <property type="term" value="F:quinone reductase (NADPH) activity"/>
    <property type="evidence" value="ECO:0007669"/>
    <property type="project" value="UniProtKB-EC"/>
</dbReference>
<reference evidence="4 5" key="1">
    <citation type="submission" date="2020-08" db="EMBL/GenBank/DDBJ databases">
        <title>Sequencing the genomes of 1000 actinobacteria strains.</title>
        <authorList>
            <person name="Klenk H.-P."/>
        </authorList>
    </citation>
    <scope>NUCLEOTIDE SEQUENCE [LARGE SCALE GENOMIC DNA]</scope>
    <source>
        <strain evidence="4 5">DSM 44593</strain>
    </source>
</reference>
<dbReference type="GO" id="GO:0008270">
    <property type="term" value="F:zinc ion binding"/>
    <property type="evidence" value="ECO:0007669"/>
    <property type="project" value="InterPro"/>
</dbReference>
<dbReference type="InterPro" id="IPR020843">
    <property type="entry name" value="ER"/>
</dbReference>
<name>A0A841EC09_9ACTN</name>
<dbReference type="GO" id="GO:0070402">
    <property type="term" value="F:NADPH binding"/>
    <property type="evidence" value="ECO:0007669"/>
    <property type="project" value="TreeGrafter"/>
</dbReference>
<dbReference type="Pfam" id="PF08240">
    <property type="entry name" value="ADH_N"/>
    <property type="match status" value="1"/>
</dbReference>
<dbReference type="PROSITE" id="PS01162">
    <property type="entry name" value="QOR_ZETA_CRYSTAL"/>
    <property type="match status" value="1"/>
</dbReference>
<comment type="caution">
    <text evidence="4">The sequence shown here is derived from an EMBL/GenBank/DDBJ whole genome shotgun (WGS) entry which is preliminary data.</text>
</comment>
<protein>
    <submittedName>
        <fullName evidence="4">NADPH2:quinone reductase</fullName>
        <ecNumber evidence="4">1.6.5.5</ecNumber>
    </submittedName>
</protein>
<dbReference type="GO" id="GO:0005829">
    <property type="term" value="C:cytosol"/>
    <property type="evidence" value="ECO:0007669"/>
    <property type="project" value="TreeGrafter"/>
</dbReference>
<dbReference type="Gene3D" id="3.90.180.10">
    <property type="entry name" value="Medium-chain alcohol dehydrogenases, catalytic domain"/>
    <property type="match status" value="1"/>
</dbReference>
<keyword evidence="1" id="KW-0521">NADP</keyword>
<dbReference type="PANTHER" id="PTHR48106:SF13">
    <property type="entry name" value="QUINONE OXIDOREDUCTASE-RELATED"/>
    <property type="match status" value="1"/>
</dbReference>
<dbReference type="RefSeq" id="WP_312862510.1">
    <property type="nucleotide sequence ID" value="NZ_BAABKT010000043.1"/>
</dbReference>
<dbReference type="InterPro" id="IPR013154">
    <property type="entry name" value="ADH-like_N"/>
</dbReference>
<dbReference type="EC" id="1.6.5.5" evidence="4"/>
<dbReference type="Proteomes" id="UP000578077">
    <property type="component" value="Unassembled WGS sequence"/>
</dbReference>
<sequence>MQQVEAARFGGPDVLHAREGPDPAAGPGEVVLGVAAADVLMLDVLVRRGSPGPWNVRPPYVPGTGVAGTVAAVGPGVDAAWVGRRVAAKPGRAVAASAGSGNVADAAEGSAPVGGYAELAVAPAAALVAVPDGVGLREAAALVNDGMTAMLIARAAAVRGGENVLVTPAGGGLGSLLVQLVRAAGATVIAGAGGRSKLDLARGLGAHHTLDYSCRGWVAAVRDATGGTGADVVLDGVGGEIGAASFDAVARGGRFFAYGAPAGGFTRVEPQRARERDVSAVSLLEVPMRAGDHTRLPEAALAAAAAGTLAPTIGQAFRLRSARDAHRAIEDRAALGKTLLLP</sequence>
<evidence type="ECO:0000256" key="1">
    <source>
        <dbReference type="ARBA" id="ARBA00022857"/>
    </source>
</evidence>
<evidence type="ECO:0000259" key="3">
    <source>
        <dbReference type="SMART" id="SM00829"/>
    </source>
</evidence>
<dbReference type="SMART" id="SM00829">
    <property type="entry name" value="PKS_ER"/>
    <property type="match status" value="1"/>
</dbReference>
<dbReference type="InterPro" id="IPR002364">
    <property type="entry name" value="Quin_OxRdtase/zeta-crystal_CS"/>
</dbReference>
<dbReference type="Gene3D" id="3.40.50.720">
    <property type="entry name" value="NAD(P)-binding Rossmann-like Domain"/>
    <property type="match status" value="1"/>
</dbReference>
<gene>
    <name evidence="4" type="ORF">HNR25_002610</name>
</gene>
<dbReference type="PANTHER" id="PTHR48106">
    <property type="entry name" value="QUINONE OXIDOREDUCTASE PIG3-RELATED"/>
    <property type="match status" value="1"/>
</dbReference>
<dbReference type="EMBL" id="JACHLY010000001">
    <property type="protein sequence ID" value="MBB5998859.1"/>
    <property type="molecule type" value="Genomic_DNA"/>
</dbReference>
<dbReference type="SUPFAM" id="SSF50129">
    <property type="entry name" value="GroES-like"/>
    <property type="match status" value="1"/>
</dbReference>
<feature type="domain" description="Enoyl reductase (ER)" evidence="3">
    <location>
        <begin position="10"/>
        <end position="340"/>
    </location>
</feature>
<keyword evidence="2 4" id="KW-0560">Oxidoreductase</keyword>
<keyword evidence="5" id="KW-1185">Reference proteome</keyword>
<evidence type="ECO:0000256" key="2">
    <source>
        <dbReference type="ARBA" id="ARBA00023002"/>
    </source>
</evidence>
<dbReference type="Pfam" id="PF00107">
    <property type="entry name" value="ADH_zinc_N"/>
    <property type="match status" value="1"/>
</dbReference>
<proteinExistence type="predicted"/>
<organism evidence="4 5">
    <name type="scientific">Streptomonospora salina</name>
    <dbReference type="NCBI Taxonomy" id="104205"/>
    <lineage>
        <taxon>Bacteria</taxon>
        <taxon>Bacillati</taxon>
        <taxon>Actinomycetota</taxon>
        <taxon>Actinomycetes</taxon>
        <taxon>Streptosporangiales</taxon>
        <taxon>Nocardiopsidaceae</taxon>
        <taxon>Streptomonospora</taxon>
    </lineage>
</organism>